<evidence type="ECO:0000259" key="3">
    <source>
        <dbReference type="PROSITE" id="PS50825"/>
    </source>
</evidence>
<dbReference type="PANTHER" id="PTHR24273">
    <property type="entry name" value="FI04643P-RELATED"/>
    <property type="match status" value="1"/>
</dbReference>
<sequence>MSSTITPNLAQYISSPFARRSYRVLFILWLALLFSTYSFGQAPTYTYEDGMDLEFINVQFTDIFDLDAKLNKVILAVDTNNEGEVFVLTFGNGIKRVDATGGLIDFIPNEDNRLSSPMDFAINSDGKFYVATNESNRRFIRVYSSTGAYLSSELLGDGTYGTGSNQFKGPVGLTFDKDDNLYVADHYIGDEQNVPEPSRIKIFFKDVNGSYKDNLLTQFDKVEGVPLNFPYRLAVDSSKNIYIAELGSGNGRVQVVKLDVDNNPFKIDEIAGNIDEIGSPGSIVIDNYDNIFISDFGDKVNITTILEAANNPEELLDVFDDVKEGIEDDVFKINVYNSNRTYLDKISLKIDWAIDMAIDPCGKLYVNDAIVSGTKGRAPFYFNMNANFNFYLEVYKRSPGYDSVKPVLVTFPEDITIPNDEGENYAVVSYAEPTFTDSGPVTLTITDGYASGSQFPIGTTTVKFKATDICGNSSFYEFEVTVEENTLDTEAPVISCPANITQNIDGDKCSAIVTFADATATDNSGSVTVTQTAGLTSGSEFPVGTSTVTFQAEDEAGLKAECSFTVTIIDNEVPLIICPSNISETVDFGEPGKVVTFAAPSVSDNCSGTTLQQTAGLSSGSEFPIGVTTNTFKVTDAAGLVAECSFTVEVKEGADTEAPVISCPANITQNIDGDKCSAIVTFADATATDNSGSVTVTQTAGLTSGSEFPVGTSTVTFQAEDDLGNTENCSFSITIVDNITPTFECPDNITAGFEITQGYTVPDFSSFLPASDNCDTNLRYTQSPAPDSIITAEGDYPVVLTATDAGGNTASCSFMVVLQEEPQENVPPVTNADAYNTFKEETLSVDAPGVLANDTDANGDAFTAVIQRTTINGNLIFYPDGGFVYIPDTGFTGVDSFTYTATDGISGTSNVATVTINVLDPSNENVAPVSVDDAFQITQNQTLNVSAPGVLANDTDANGDTLTSFARSATGNGSFSFNTDGSFTYTPNAGFVGTDSFTYVANDGNLDSEIATVVIEVITQSTTNVVCKDAIQLELDESGNASLNAEELFTEKPDDLQYTVSRSNFTCNDLGGTTVTLSYSNASVQGSCEVEVSVVDTLAPTILSKEISVELDEFGTVNITPEMLDNGTLDNCGDVTLSLDKTSFSCKELGENIVLLTAVDASGNSASVQVKVEVAGDCGVTGEPEIPYIFIYPNPTDGRFSYSVSDGVIIEKVEVYDFRGRYIQTKTYPANFFEYKMDLSDLQQAVYVLHVYTNIGNKILRVIIR</sequence>
<dbReference type="InterPro" id="IPR011042">
    <property type="entry name" value="6-blade_b-propeller_TolB-like"/>
</dbReference>
<dbReference type="Pfam" id="PF18962">
    <property type="entry name" value="Por_Secre_tail"/>
    <property type="match status" value="1"/>
</dbReference>
<comment type="caution">
    <text evidence="4">The sequence shown here is derived from an EMBL/GenBank/DDBJ whole genome shotgun (WGS) entry which is preliminary data.</text>
</comment>
<reference evidence="4" key="1">
    <citation type="submission" date="2022-01" db="EMBL/GenBank/DDBJ databases">
        <title>Gillisia lutea sp. nov., isolated from marine plastic residues from the Malvarosa beach (Valencia, Spain).</title>
        <authorList>
            <person name="Vidal-Verdu A."/>
            <person name="Molina-Menor E."/>
            <person name="Satari L."/>
            <person name="Pascual J."/>
            <person name="Pereto J."/>
            <person name="Porcar M."/>
        </authorList>
    </citation>
    <scope>NUCLEOTIDE SEQUENCE</scope>
    <source>
        <strain evidence="4">M10.2A</strain>
    </source>
</reference>
<dbReference type="PROSITE" id="PS50825">
    <property type="entry name" value="HYR"/>
    <property type="match status" value="5"/>
</dbReference>
<evidence type="ECO:0000313" key="5">
    <source>
        <dbReference type="Proteomes" id="UP001179363"/>
    </source>
</evidence>
<keyword evidence="1" id="KW-0732">Signal</keyword>
<feature type="domain" description="HYR" evidence="3">
    <location>
        <begin position="487"/>
        <end position="570"/>
    </location>
</feature>
<dbReference type="CDD" id="cd05819">
    <property type="entry name" value="NHL"/>
    <property type="match status" value="1"/>
</dbReference>
<evidence type="ECO:0000256" key="2">
    <source>
        <dbReference type="ARBA" id="ARBA00022737"/>
    </source>
</evidence>
<dbReference type="InterPro" id="IPR003410">
    <property type="entry name" value="HYR_dom"/>
</dbReference>
<evidence type="ECO:0000313" key="4">
    <source>
        <dbReference type="EMBL" id="MCF4100942.1"/>
    </source>
</evidence>
<feature type="domain" description="HYR" evidence="3">
    <location>
        <begin position="654"/>
        <end position="737"/>
    </location>
</feature>
<dbReference type="PANTHER" id="PTHR24273:SF32">
    <property type="entry name" value="HYALIN"/>
    <property type="match status" value="1"/>
</dbReference>
<name>A0ABS9EF92_9FLAO</name>
<dbReference type="InterPro" id="IPR026444">
    <property type="entry name" value="Secre_tail"/>
</dbReference>
<gene>
    <name evidence="4" type="ORF">L1I30_04610</name>
</gene>
<feature type="domain" description="HYR" evidence="3">
    <location>
        <begin position="571"/>
        <end position="652"/>
    </location>
</feature>
<dbReference type="NCBIfam" id="TIGR04183">
    <property type="entry name" value="Por_Secre_tail"/>
    <property type="match status" value="1"/>
</dbReference>
<evidence type="ECO:0000256" key="1">
    <source>
        <dbReference type="ARBA" id="ARBA00022729"/>
    </source>
</evidence>
<proteinExistence type="predicted"/>
<organism evidence="4 5">
    <name type="scientific">Gillisia lutea</name>
    <dbReference type="NCBI Taxonomy" id="2909668"/>
    <lineage>
        <taxon>Bacteria</taxon>
        <taxon>Pseudomonadati</taxon>
        <taxon>Bacteroidota</taxon>
        <taxon>Flavobacteriia</taxon>
        <taxon>Flavobacteriales</taxon>
        <taxon>Flavobacteriaceae</taxon>
        <taxon>Gillisia</taxon>
    </lineage>
</organism>
<feature type="domain" description="HYR" evidence="3">
    <location>
        <begin position="738"/>
        <end position="820"/>
    </location>
</feature>
<dbReference type="Gene3D" id="2.60.40.4140">
    <property type="match status" value="1"/>
</dbReference>
<protein>
    <submittedName>
        <fullName evidence="4">HYR domain-containing protein</fullName>
    </submittedName>
</protein>
<dbReference type="Pfam" id="PF17963">
    <property type="entry name" value="Big_9"/>
    <property type="match status" value="2"/>
</dbReference>
<dbReference type="RefSeq" id="WP_236133096.1">
    <property type="nucleotide sequence ID" value="NZ_JAKGTH010000007.1"/>
</dbReference>
<dbReference type="Pfam" id="PF02494">
    <property type="entry name" value="HYR"/>
    <property type="match status" value="5"/>
</dbReference>
<dbReference type="Gene3D" id="2.60.40.2810">
    <property type="match status" value="2"/>
</dbReference>
<dbReference type="SUPFAM" id="SSF63829">
    <property type="entry name" value="Calcium-dependent phosphotriesterase"/>
    <property type="match status" value="1"/>
</dbReference>
<keyword evidence="5" id="KW-1185">Reference proteome</keyword>
<dbReference type="Gene3D" id="2.120.10.30">
    <property type="entry name" value="TolB, C-terminal domain"/>
    <property type="match status" value="2"/>
</dbReference>
<dbReference type="Proteomes" id="UP001179363">
    <property type="component" value="Unassembled WGS sequence"/>
</dbReference>
<dbReference type="EMBL" id="JAKGTH010000007">
    <property type="protein sequence ID" value="MCF4100942.1"/>
    <property type="molecule type" value="Genomic_DNA"/>
</dbReference>
<keyword evidence="2" id="KW-0677">Repeat</keyword>
<accession>A0ABS9EF92</accession>
<feature type="domain" description="HYR" evidence="3">
    <location>
        <begin position="401"/>
        <end position="484"/>
    </location>
</feature>